<accession>A0A6A2Y250</accession>
<dbReference type="InterPro" id="IPR012337">
    <property type="entry name" value="RNaseH-like_sf"/>
</dbReference>
<dbReference type="SUPFAM" id="SSF53098">
    <property type="entry name" value="Ribonuclease H-like"/>
    <property type="match status" value="2"/>
</dbReference>
<organism evidence="4 5">
    <name type="scientific">Hibiscus syriacus</name>
    <name type="common">Rose of Sharon</name>
    <dbReference type="NCBI Taxonomy" id="106335"/>
    <lineage>
        <taxon>Eukaryota</taxon>
        <taxon>Viridiplantae</taxon>
        <taxon>Streptophyta</taxon>
        <taxon>Embryophyta</taxon>
        <taxon>Tracheophyta</taxon>
        <taxon>Spermatophyta</taxon>
        <taxon>Magnoliopsida</taxon>
        <taxon>eudicotyledons</taxon>
        <taxon>Gunneridae</taxon>
        <taxon>Pentapetalae</taxon>
        <taxon>rosids</taxon>
        <taxon>malvids</taxon>
        <taxon>Malvales</taxon>
        <taxon>Malvaceae</taxon>
        <taxon>Malvoideae</taxon>
        <taxon>Hibiscus</taxon>
    </lineage>
</organism>
<gene>
    <name evidence="4" type="ORF">F3Y22_tig00112888pilonHSYRG00065</name>
</gene>
<dbReference type="GO" id="GO:0050482">
    <property type="term" value="P:arachidonate secretion"/>
    <property type="evidence" value="ECO:0007669"/>
    <property type="project" value="InterPro"/>
</dbReference>
<evidence type="ECO:0000259" key="3">
    <source>
        <dbReference type="Pfam" id="PF24924"/>
    </source>
</evidence>
<feature type="coiled-coil region" evidence="1">
    <location>
        <begin position="438"/>
        <end position="530"/>
    </location>
</feature>
<keyword evidence="5" id="KW-1185">Reference proteome</keyword>
<dbReference type="InterPro" id="IPR056647">
    <property type="entry name" value="DUF7745"/>
</dbReference>
<dbReference type="Pfam" id="PF24924">
    <property type="entry name" value="DUF7745"/>
    <property type="match status" value="1"/>
</dbReference>
<dbReference type="PANTHER" id="PTHR32108">
    <property type="entry name" value="DNA-DIRECTED RNA POLYMERASE SUBUNIT ALPHA"/>
    <property type="match status" value="1"/>
</dbReference>
<dbReference type="GO" id="GO:0003676">
    <property type="term" value="F:nucleic acid binding"/>
    <property type="evidence" value="ECO:0007669"/>
    <property type="project" value="InterPro"/>
</dbReference>
<protein>
    <submittedName>
        <fullName evidence="4">Uncharacterized protein</fullName>
    </submittedName>
</protein>
<evidence type="ECO:0000256" key="1">
    <source>
        <dbReference type="SAM" id="Coils"/>
    </source>
</evidence>
<comment type="caution">
    <text evidence="4">The sequence shown here is derived from an EMBL/GenBank/DDBJ whole genome shotgun (WGS) entry which is preliminary data.</text>
</comment>
<dbReference type="InterPro" id="IPR036444">
    <property type="entry name" value="PLipase_A2_dom_sf"/>
</dbReference>
<dbReference type="Gene3D" id="1.20.90.10">
    <property type="entry name" value="Phospholipase A2 domain"/>
    <property type="match status" value="1"/>
</dbReference>
<evidence type="ECO:0000313" key="4">
    <source>
        <dbReference type="EMBL" id="KAE8663807.1"/>
    </source>
</evidence>
<sequence length="1470" mass="168666">MNVGFLSIPWFGVDPKTDSDPSFASTEPKQKTSFEIRLWGWTLVSVPPKAVNGTVGFEVEEHSFRSYFHVMGIIVVLIGQVGKMEDLLSGMRPTDWLDFCCYCHDIGYDAHDQETLLKADLAFLECLERPHMSIAGDPYIAQLYKTMSTTGQPCDGRGQDADLRLFFLPSLSQYDEQMINSVYSGIFQPPWVVADGGCQRRRMVAGWWSDSLCLNEKLLPRVVFTFVWDRRPFLELTSYVPRVVFTSKAKNMEQRVQHEVEDNAVVLRLSEQSQLIKGNNLSPGYVSDLIGYTYINLYGDIAYLLDIPIDRYLFRALSQFWNPSYSFFTVGKVNLTPTMEEYQALIRDPRCGEHDWVLLPGIWGSIGYAHLMVSRQYRLRQFIPATSGHLDAWKLIHRVNLFTFGQRSSQEYKQWRIYRVNDNLPMMVKTHIAEGSSKQELTGLKRKAEENKEELKRSKHNAKILSKEKEALEKRLLENQAQNQKQKMQDLKPINDIAKPRKKRVMDDKIAQIERTQLEMQESFKKAQEEISMDQVNTPVVGTITEEPLYPPGFTPRADRQKAQVIEEPLYPPDLATSHTKAQSRAITQSGRVNINLPSASISQQHIENVPDFDQEEKKESNKQLEQLMEEVRVMKEGSSLYGIEAKELSLMLDLVLPPKFKIPDFENFDGNSFKSFTDIVTTGEMIEMTVKSGKLESEAQGHSIENYIAFKRIVQSLRTKNVIYFGNNEQENVAQNPLPNYAGAGINVVVEEKGKQISEVKSHMFWIWVQMIKVGLLKPNSLEKRLNCGNVCHYHCYEGHVIQQCPDFWALVQKMMDEKEIEFFKEVLEEKEMDICASEGSSREVYNSNYPLIITPRTCVSDKITPKVVITSPSLFPYKENKQVPWNYDYEIPSEMSGSPKALHITVKCKGHILSRVLVDNGSALNVMPLVTLKKLPVDSTFMKNSQSIVRAFDGTKKEMEICLNAEEDIIASVSTTAPYVELDEEAIECSFRSLDFVNTIFVAEGKRIPKPKISNCTKLRLKLTIGKGAKAGKWNSNTNNINANDTNPEIDFEQPMCPKKVKGYDNGEGCDLPSELLKIMEKEDKKILPHKEPIEILNLGSDMDKKELSEKCNPIFRLLKKSNSGAWNEECQEAFETDNMIKPRKKRELSIILARSSLNVKLDTLQLKNYVALWYGLQEGLDEDLISISVEESVIYTIEYWKLTFDGSSNALGHRIGAILVSPNGEHYMFTCRLNFDYKNNMAEYEACILGLRAFIERKVKMLKVYEDSALVIYQIRGEWETKDSKLIKYHKLVMELIKEFEEVTFNYLPKEENQMADALATWQLYLKYQSYPDQATENDKRTIRRIASGMHTPPHPLHVMIAPWPFSIWGIDVIGQIFPNASNGHCFILVAIDYFTKWVEATSYANITQSTVFCEQFQIKYHNSTTYRPKMNGAIEAANKNIKRLIEKMIETYKDWHEKLPFALLAY</sequence>
<name>A0A6A2Y250_HIBSY</name>
<dbReference type="CDD" id="cd09279">
    <property type="entry name" value="RNase_HI_like"/>
    <property type="match status" value="1"/>
</dbReference>
<dbReference type="Gene3D" id="3.30.420.10">
    <property type="entry name" value="Ribonuclease H-like superfamily/Ribonuclease H"/>
    <property type="match status" value="3"/>
</dbReference>
<dbReference type="InterPro" id="IPR002156">
    <property type="entry name" value="RNaseH_domain"/>
</dbReference>
<keyword evidence="1" id="KW-0175">Coiled coil</keyword>
<dbReference type="GO" id="GO:0004523">
    <property type="term" value="F:RNA-DNA hybrid ribonuclease activity"/>
    <property type="evidence" value="ECO:0007669"/>
    <property type="project" value="InterPro"/>
</dbReference>
<evidence type="ECO:0000259" key="2">
    <source>
        <dbReference type="Pfam" id="PF13456"/>
    </source>
</evidence>
<feature type="domain" description="RNase H type-1" evidence="2">
    <location>
        <begin position="1208"/>
        <end position="1325"/>
    </location>
</feature>
<reference evidence="4" key="1">
    <citation type="submission" date="2019-09" db="EMBL/GenBank/DDBJ databases">
        <title>Draft genome information of white flower Hibiscus syriacus.</title>
        <authorList>
            <person name="Kim Y.-M."/>
        </authorList>
    </citation>
    <scope>NUCLEOTIDE SEQUENCE [LARGE SCALE GENOMIC DNA]</scope>
    <source>
        <strain evidence="4">YM2019G1</strain>
    </source>
</reference>
<proteinExistence type="predicted"/>
<dbReference type="InterPro" id="IPR036397">
    <property type="entry name" value="RNaseH_sf"/>
</dbReference>
<dbReference type="GO" id="GO:0006644">
    <property type="term" value="P:phospholipid metabolic process"/>
    <property type="evidence" value="ECO:0007669"/>
    <property type="project" value="InterPro"/>
</dbReference>
<dbReference type="PANTHER" id="PTHR32108:SF9">
    <property type="entry name" value="REVERSE TRANSCRIPTASE RNASE H-LIKE DOMAIN-CONTAINING PROTEIN"/>
    <property type="match status" value="1"/>
</dbReference>
<dbReference type="Pfam" id="PF13456">
    <property type="entry name" value="RVT_3"/>
    <property type="match status" value="1"/>
</dbReference>
<dbReference type="GO" id="GO:0004623">
    <property type="term" value="F:phospholipase A2 activity"/>
    <property type="evidence" value="ECO:0007669"/>
    <property type="project" value="InterPro"/>
</dbReference>
<evidence type="ECO:0000313" key="5">
    <source>
        <dbReference type="Proteomes" id="UP000436088"/>
    </source>
</evidence>
<dbReference type="Proteomes" id="UP000436088">
    <property type="component" value="Unassembled WGS sequence"/>
</dbReference>
<dbReference type="EMBL" id="VEPZ02001664">
    <property type="protein sequence ID" value="KAE8663807.1"/>
    <property type="molecule type" value="Genomic_DNA"/>
</dbReference>
<feature type="domain" description="DUF7745" evidence="3">
    <location>
        <begin position="294"/>
        <end position="350"/>
    </location>
</feature>